<dbReference type="SUPFAM" id="SSF55729">
    <property type="entry name" value="Acyl-CoA N-acyltransferases (Nat)"/>
    <property type="match status" value="1"/>
</dbReference>
<evidence type="ECO:0000256" key="2">
    <source>
        <dbReference type="ARBA" id="ARBA00023315"/>
    </source>
</evidence>
<evidence type="ECO:0000256" key="3">
    <source>
        <dbReference type="SAM" id="MobiDB-lite"/>
    </source>
</evidence>
<feature type="region of interest" description="Disordered" evidence="3">
    <location>
        <begin position="401"/>
        <end position="523"/>
    </location>
</feature>
<keyword evidence="1 5" id="KW-0808">Transferase</keyword>
<feature type="compositionally biased region" description="Basic and acidic residues" evidence="3">
    <location>
        <begin position="505"/>
        <end position="523"/>
    </location>
</feature>
<evidence type="ECO:0000256" key="1">
    <source>
        <dbReference type="ARBA" id="ARBA00022679"/>
    </source>
</evidence>
<keyword evidence="2" id="KW-0012">Acyltransferase</keyword>
<feature type="compositionally biased region" description="Polar residues" evidence="3">
    <location>
        <begin position="590"/>
        <end position="602"/>
    </location>
</feature>
<dbReference type="PANTHER" id="PTHR43420">
    <property type="entry name" value="ACETYLTRANSFERASE"/>
    <property type="match status" value="1"/>
</dbReference>
<feature type="compositionally biased region" description="Basic and acidic residues" evidence="3">
    <location>
        <begin position="401"/>
        <end position="422"/>
    </location>
</feature>
<reference evidence="5 6" key="2">
    <citation type="submission" date="2019-05" db="EMBL/GenBank/DDBJ databases">
        <title>Glycomyces buryatensis sp. nov.</title>
        <authorList>
            <person name="Nikitina E."/>
        </authorList>
    </citation>
    <scope>NUCLEOTIDE SEQUENCE [LARGE SCALE GENOMIC DNA]</scope>
    <source>
        <strain evidence="5 6">18</strain>
    </source>
</reference>
<feature type="region of interest" description="Disordered" evidence="3">
    <location>
        <begin position="585"/>
        <end position="634"/>
    </location>
</feature>
<dbReference type="OrthoDB" id="9775595at2"/>
<name>A0A4S8PVW7_9ACTN</name>
<gene>
    <name evidence="5" type="ORF">FAB82_23015</name>
</gene>
<comment type="caution">
    <text evidence="5">The sequence shown here is derived from an EMBL/GenBank/DDBJ whole genome shotgun (WGS) entry which is preliminary data.</text>
</comment>
<keyword evidence="6" id="KW-1185">Reference proteome</keyword>
<dbReference type="InterPro" id="IPR016181">
    <property type="entry name" value="Acyl_CoA_acyltransferase"/>
</dbReference>
<dbReference type="Pfam" id="PF24553">
    <property type="entry name" value="Rv0428c_C"/>
    <property type="match status" value="1"/>
</dbReference>
<dbReference type="InterPro" id="IPR050680">
    <property type="entry name" value="YpeA/RimI_acetyltransf"/>
</dbReference>
<dbReference type="CDD" id="cd04301">
    <property type="entry name" value="NAT_SF"/>
    <property type="match status" value="1"/>
</dbReference>
<dbReference type="EMBL" id="STGY01000073">
    <property type="protein sequence ID" value="THV35747.1"/>
    <property type="molecule type" value="Genomic_DNA"/>
</dbReference>
<reference evidence="6" key="1">
    <citation type="submission" date="2019-04" db="EMBL/GenBank/DDBJ databases">
        <title>Nocardioides xinjiangensis sp. nov.</title>
        <authorList>
            <person name="Liu S."/>
        </authorList>
    </citation>
    <scope>NUCLEOTIDE SEQUENCE [LARGE SCALE GENOMIC DNA]</scope>
    <source>
        <strain evidence="6">18</strain>
    </source>
</reference>
<dbReference type="InterPro" id="IPR000182">
    <property type="entry name" value="GNAT_dom"/>
</dbReference>
<dbReference type="GO" id="GO:0016747">
    <property type="term" value="F:acyltransferase activity, transferring groups other than amino-acyl groups"/>
    <property type="evidence" value="ECO:0007669"/>
    <property type="project" value="InterPro"/>
</dbReference>
<dbReference type="Proteomes" id="UP000308760">
    <property type="component" value="Unassembled WGS sequence"/>
</dbReference>
<dbReference type="AlphaFoldDB" id="A0A4S8PVW7"/>
<dbReference type="Gene3D" id="3.40.630.30">
    <property type="match status" value="1"/>
</dbReference>
<evidence type="ECO:0000313" key="5">
    <source>
        <dbReference type="EMBL" id="THV35747.1"/>
    </source>
</evidence>
<feature type="compositionally biased region" description="Pro residues" evidence="3">
    <location>
        <begin position="457"/>
        <end position="466"/>
    </location>
</feature>
<dbReference type="InterPro" id="IPR056934">
    <property type="entry name" value="SH3_Rv0428c"/>
</dbReference>
<proteinExistence type="predicted"/>
<dbReference type="PROSITE" id="PS51186">
    <property type="entry name" value="GNAT"/>
    <property type="match status" value="1"/>
</dbReference>
<feature type="domain" description="N-acetyltransferase" evidence="4">
    <location>
        <begin position="225"/>
        <end position="368"/>
    </location>
</feature>
<evidence type="ECO:0000313" key="6">
    <source>
        <dbReference type="Proteomes" id="UP000308760"/>
    </source>
</evidence>
<sequence length="634" mass="68827">MQSTGHSSMQALSRTSTHGSAITYVTSRPSYGAQSGGLRCDEPKAYFHYEIRRQGVRQMLGPEHVGLRVAVRIRLHDAAPGRRYRDVTGELIHWDTERLEVRSAAGTTVTVPIGDVAAARPIPPRPTPFSEILELERLLAAAWPPVEAEDLGGWLLRYSDGYTRRANSVLALTESDLSLDAAIAAVERWYAERGERPLIAVAPIAKRLDEELASRGWTDEARTAVLTKELGGDGYDGAARIVHRPSEDLLEQVGRGMPEVAAKILGSGPRRGFAEITEAGVLVARGRGAIEGDLVMISGIGTLPEYRRRGLGTEILHALESWGFRSGASRAALQVETDNEAALAMYGKLGYTERYRYWYRTPGTVRLGGRGLRRVRLLLPGGLGGLELAAVLVHAERHDDQVADEAGDHERGEEQHDLREDPVDAGVVDPGDDRVQQHRHQRRDHEDRQQLGHDLPPLTPHAPPDPGGDRHGGHRQVGDQPDELAGVGGGLGAVVQPPGDDPPDEVGRDQRQREAVDRGPVRHQKAIEEGHDEDSFWIEGCESCRFGLGRKYCHSDTATPAVPASSSAYPFRPLVITSEPAAVGADAKRTTTNQMAEVSTAAQRPPVHHTPSPARPQLRAKASAPASGTATVPR</sequence>
<dbReference type="PANTHER" id="PTHR43420:SF12">
    <property type="entry name" value="N-ACETYLTRANSFERASE DOMAIN-CONTAINING PROTEIN"/>
    <property type="match status" value="1"/>
</dbReference>
<protein>
    <submittedName>
        <fullName evidence="5">GNAT family N-acetyltransferase</fullName>
    </submittedName>
</protein>
<dbReference type="InterPro" id="IPR056935">
    <property type="entry name" value="Rv0428c-like_C"/>
</dbReference>
<evidence type="ECO:0000259" key="4">
    <source>
        <dbReference type="PROSITE" id="PS51186"/>
    </source>
</evidence>
<accession>A0A4S8PVW7</accession>
<organism evidence="5 6">
    <name type="scientific">Glycomyces buryatensis</name>
    <dbReference type="NCBI Taxonomy" id="2570927"/>
    <lineage>
        <taxon>Bacteria</taxon>
        <taxon>Bacillati</taxon>
        <taxon>Actinomycetota</taxon>
        <taxon>Actinomycetes</taxon>
        <taxon>Glycomycetales</taxon>
        <taxon>Glycomycetaceae</taxon>
        <taxon>Glycomyces</taxon>
    </lineage>
</organism>
<dbReference type="Pfam" id="PF24551">
    <property type="entry name" value="SH3_Rv0428c"/>
    <property type="match status" value="1"/>
</dbReference>